<dbReference type="InterPro" id="IPR016169">
    <property type="entry name" value="FAD-bd_PCMH_sub2"/>
</dbReference>
<dbReference type="Gene3D" id="3.30.43.10">
    <property type="entry name" value="Uridine Diphospho-n-acetylenolpyruvylglucosamine Reductase, domain 2"/>
    <property type="match status" value="1"/>
</dbReference>
<evidence type="ECO:0000256" key="4">
    <source>
        <dbReference type="ARBA" id="ARBA00023002"/>
    </source>
</evidence>
<evidence type="ECO:0000256" key="1">
    <source>
        <dbReference type="ARBA" id="ARBA00005466"/>
    </source>
</evidence>
<comment type="similarity">
    <text evidence="1">Belongs to the oxygen-dependent FAD-linked oxidoreductase family.</text>
</comment>
<protein>
    <recommendedName>
        <fullName evidence="5">FAD-binding PCMH-type domain-containing protein</fullName>
    </recommendedName>
</protein>
<proteinExistence type="inferred from homology"/>
<dbReference type="EMBL" id="CABFOC020000015">
    <property type="protein sequence ID" value="CAH0046905.1"/>
    <property type="molecule type" value="Genomic_DNA"/>
</dbReference>
<dbReference type="Proteomes" id="UP000775872">
    <property type="component" value="Unassembled WGS sequence"/>
</dbReference>
<dbReference type="PROSITE" id="PS51387">
    <property type="entry name" value="FAD_PCMH"/>
    <property type="match status" value="1"/>
</dbReference>
<evidence type="ECO:0000313" key="7">
    <source>
        <dbReference type="Proteomes" id="UP000775872"/>
    </source>
</evidence>
<keyword evidence="3" id="KW-0274">FAD</keyword>
<keyword evidence="4" id="KW-0560">Oxidoreductase</keyword>
<dbReference type="PANTHER" id="PTHR42973:SF34">
    <property type="entry name" value="FAD BINDING DOMAIN PROTEIN (AFU_ORTHOLOGUE AFUA_3G02770)"/>
    <property type="match status" value="1"/>
</dbReference>
<dbReference type="SUPFAM" id="SSF56176">
    <property type="entry name" value="FAD-binding/transporter-associated domain-like"/>
    <property type="match status" value="1"/>
</dbReference>
<dbReference type="GO" id="GO:0016491">
    <property type="term" value="F:oxidoreductase activity"/>
    <property type="evidence" value="ECO:0007669"/>
    <property type="project" value="UniProtKB-KW"/>
</dbReference>
<evidence type="ECO:0000259" key="5">
    <source>
        <dbReference type="PROSITE" id="PS51387"/>
    </source>
</evidence>
<dbReference type="Pfam" id="PF01565">
    <property type="entry name" value="FAD_binding_4"/>
    <property type="match status" value="1"/>
</dbReference>
<dbReference type="InterPro" id="IPR016167">
    <property type="entry name" value="FAD-bd_PCMH_sub1"/>
</dbReference>
<dbReference type="InterPro" id="IPR016166">
    <property type="entry name" value="FAD-bd_PCMH"/>
</dbReference>
<dbReference type="PANTHER" id="PTHR42973">
    <property type="entry name" value="BINDING OXIDOREDUCTASE, PUTATIVE (AFU_ORTHOLOGUE AFUA_1G17690)-RELATED"/>
    <property type="match status" value="1"/>
</dbReference>
<dbReference type="InterPro" id="IPR050416">
    <property type="entry name" value="FAD-linked_Oxidoreductase"/>
</dbReference>
<dbReference type="InterPro" id="IPR036318">
    <property type="entry name" value="FAD-bd_PCMH-like_sf"/>
</dbReference>
<evidence type="ECO:0000256" key="2">
    <source>
        <dbReference type="ARBA" id="ARBA00022630"/>
    </source>
</evidence>
<name>A0A9N9Z0M8_9HYPO</name>
<dbReference type="Gene3D" id="3.30.465.10">
    <property type="match status" value="1"/>
</dbReference>
<accession>A0A9N9Z0M8</accession>
<keyword evidence="2" id="KW-0285">Flavoprotein</keyword>
<dbReference type="InterPro" id="IPR012951">
    <property type="entry name" value="BBE"/>
</dbReference>
<dbReference type="OrthoDB" id="2151789at2759"/>
<feature type="domain" description="FAD-binding PCMH-type" evidence="5">
    <location>
        <begin position="37"/>
        <end position="208"/>
    </location>
</feature>
<evidence type="ECO:0000313" key="6">
    <source>
        <dbReference type="EMBL" id="CAH0046905.1"/>
    </source>
</evidence>
<dbReference type="GO" id="GO:0071949">
    <property type="term" value="F:FAD binding"/>
    <property type="evidence" value="ECO:0007669"/>
    <property type="project" value="InterPro"/>
</dbReference>
<organism evidence="6 7">
    <name type="scientific">Clonostachys solani</name>
    <dbReference type="NCBI Taxonomy" id="160281"/>
    <lineage>
        <taxon>Eukaryota</taxon>
        <taxon>Fungi</taxon>
        <taxon>Dikarya</taxon>
        <taxon>Ascomycota</taxon>
        <taxon>Pezizomycotina</taxon>
        <taxon>Sordariomycetes</taxon>
        <taxon>Hypocreomycetidae</taxon>
        <taxon>Hypocreales</taxon>
        <taxon>Bionectriaceae</taxon>
        <taxon>Clonostachys</taxon>
    </lineage>
</organism>
<dbReference type="Gene3D" id="3.40.462.20">
    <property type="match status" value="1"/>
</dbReference>
<keyword evidence="7" id="KW-1185">Reference proteome</keyword>
<dbReference type="AlphaFoldDB" id="A0A9N9Z0M8"/>
<comment type="caution">
    <text evidence="6">The sequence shown here is derived from an EMBL/GenBank/DDBJ whole genome shotgun (WGS) entry which is preliminary data.</text>
</comment>
<dbReference type="InterPro" id="IPR006094">
    <property type="entry name" value="Oxid_FAD_bind_N"/>
</dbReference>
<dbReference type="Pfam" id="PF08031">
    <property type="entry name" value="BBE"/>
    <property type="match status" value="1"/>
</dbReference>
<evidence type="ECO:0000256" key="3">
    <source>
        <dbReference type="ARBA" id="ARBA00022827"/>
    </source>
</evidence>
<gene>
    <name evidence="6" type="ORF">CSOL1703_00013141</name>
</gene>
<reference evidence="6" key="1">
    <citation type="submission" date="2021-10" db="EMBL/GenBank/DDBJ databases">
        <authorList>
            <person name="Piombo E."/>
        </authorList>
    </citation>
    <scope>NUCLEOTIDE SEQUENCE</scope>
</reference>
<sequence length="467" mass="51700">MATSCTRVCQELSFRFGLALHFPKDDIDWSIWDEKQREVTPACRVEPSSTADVSEILELLTTHWCRFAVKGGGHAQAVDASNSVGGVTIDLHRMDRVDISQDRTRANLGPGLVLGEAYSALEPYNLTFVGGRVADVGVPGFTLGGGISNLSPQYGLALDNVFEYEVVLPNASIVTASEGHNPDLYFALRGGGNNFGIVTNFLVRLVPQGALWSGESIYDSEYTATVIERVHELSTTLSEDTYMCFSSRYAYNQTANEYTIGVMQAYYEPIDFPAVFEQLNSIPHRSSTLRVDRMSRFAADAISPHGSRRLYATLTFEASAILHSRILQIFQEEVERVKSVQGFRPSVVTQALHVNAIKAMRQRGGNSLGVESAGPLNFVLLTFGWSNAEDDEAMSDFADAWVSRSTEAATELGILNPWIYINYAKENQDPFSGYGENKHRLRRIQRQIDPRGVFTSMGLCRGSFKLL</sequence>